<dbReference type="Proteomes" id="UP000030854">
    <property type="component" value="Unassembled WGS sequence"/>
</dbReference>
<proteinExistence type="predicted"/>
<evidence type="ECO:0000313" key="2">
    <source>
        <dbReference type="Proteomes" id="UP000030854"/>
    </source>
</evidence>
<evidence type="ECO:0000313" key="1">
    <source>
        <dbReference type="EMBL" id="KHJ30295.1"/>
    </source>
</evidence>
<dbReference type="OMA" id="CHTNRER"/>
<dbReference type="AlphaFoldDB" id="A0A0B1NZ68"/>
<reference evidence="1 2" key="1">
    <citation type="journal article" date="2014" name="BMC Genomics">
        <title>Adaptive genomic structural variation in the grape powdery mildew pathogen, Erysiphe necator.</title>
        <authorList>
            <person name="Jones L."/>
            <person name="Riaz S."/>
            <person name="Morales-Cruz A."/>
            <person name="Amrine K.C."/>
            <person name="McGuire B."/>
            <person name="Gubler W.D."/>
            <person name="Walker M.A."/>
            <person name="Cantu D."/>
        </authorList>
    </citation>
    <scope>NUCLEOTIDE SEQUENCE [LARGE SCALE GENOMIC DNA]</scope>
    <source>
        <strain evidence="2">c</strain>
    </source>
</reference>
<comment type="caution">
    <text evidence="1">The sequence shown here is derived from an EMBL/GenBank/DDBJ whole genome shotgun (WGS) entry which is preliminary data.</text>
</comment>
<organism evidence="1 2">
    <name type="scientific">Uncinula necator</name>
    <name type="common">Grape powdery mildew</name>
    <dbReference type="NCBI Taxonomy" id="52586"/>
    <lineage>
        <taxon>Eukaryota</taxon>
        <taxon>Fungi</taxon>
        <taxon>Dikarya</taxon>
        <taxon>Ascomycota</taxon>
        <taxon>Pezizomycotina</taxon>
        <taxon>Leotiomycetes</taxon>
        <taxon>Erysiphales</taxon>
        <taxon>Erysiphaceae</taxon>
        <taxon>Erysiphe</taxon>
    </lineage>
</organism>
<gene>
    <name evidence="1" type="ORF">EV44_g3368</name>
</gene>
<dbReference type="EMBL" id="JNVN01004560">
    <property type="protein sequence ID" value="KHJ30295.1"/>
    <property type="molecule type" value="Genomic_DNA"/>
</dbReference>
<name>A0A0B1NZ68_UNCNE</name>
<dbReference type="STRING" id="52586.A0A0B1NZ68"/>
<accession>A0A0B1NZ68</accession>
<keyword evidence="2" id="KW-1185">Reference proteome</keyword>
<evidence type="ECO:0008006" key="3">
    <source>
        <dbReference type="Google" id="ProtNLM"/>
    </source>
</evidence>
<sequence>MNNYTSATPSNGVIILQGTNNYLEWLYTIEMAANCGVHNVWQYINPCHTNRERQVIPSSTEKPKPNDVSATATTVSQLSAIEIDDFKLRLADWKEERAEINEIKLIIGTIQNKVLGSISEKLLPQLKGKSTVSEILLYLNKRFRPTDQARKQEVISKWSKVKEKPKDMAIIPWLDQWELIYADAIELCLPHVIEPQAQYDFLYAMQSFAGSWVELKLAKIEEQVISNEPIYDFYDLIESFRHKQRLNDTFSIKSDNIGGSNSSGVFTASEDKKDTVHKASI</sequence>
<dbReference type="HOGENOM" id="CLU_991091_0_0_1"/>
<protein>
    <recommendedName>
        <fullName evidence="3">DUF4219 domain-containing protein</fullName>
    </recommendedName>
</protein>